<protein>
    <submittedName>
        <fullName evidence="5">Uncharacterized protein</fullName>
    </submittedName>
</protein>
<dbReference type="EMBL" id="NMUH01000688">
    <property type="protein sequence ID" value="MQL83314.1"/>
    <property type="molecule type" value="Genomic_DNA"/>
</dbReference>
<evidence type="ECO:0000313" key="5">
    <source>
        <dbReference type="EMBL" id="MQL83314.1"/>
    </source>
</evidence>
<keyword evidence="6" id="KW-1185">Reference proteome</keyword>
<dbReference type="PANTHER" id="PTHR45826">
    <property type="entry name" value="POLYAMINE TRANSPORTER PUT1"/>
    <property type="match status" value="1"/>
</dbReference>
<dbReference type="Proteomes" id="UP000652761">
    <property type="component" value="Unassembled WGS sequence"/>
</dbReference>
<evidence type="ECO:0000256" key="2">
    <source>
        <dbReference type="ARBA" id="ARBA00022448"/>
    </source>
</evidence>
<evidence type="ECO:0000256" key="1">
    <source>
        <dbReference type="ARBA" id="ARBA00004651"/>
    </source>
</evidence>
<comment type="caution">
    <text evidence="5">The sequence shown here is derived from an EMBL/GenBank/DDBJ whole genome shotgun (WGS) entry which is preliminary data.</text>
</comment>
<keyword evidence="2" id="KW-0813">Transport</keyword>
<dbReference type="GO" id="GO:0022857">
    <property type="term" value="F:transmembrane transporter activity"/>
    <property type="evidence" value="ECO:0007669"/>
    <property type="project" value="InterPro"/>
</dbReference>
<proteinExistence type="predicted"/>
<name>A0A843UNA7_COLES</name>
<evidence type="ECO:0000313" key="6">
    <source>
        <dbReference type="Proteomes" id="UP000652761"/>
    </source>
</evidence>
<dbReference type="Gene3D" id="1.20.1740.10">
    <property type="entry name" value="Amino acid/polyamine transporter I"/>
    <property type="match status" value="1"/>
</dbReference>
<feature type="transmembrane region" description="Helical" evidence="4">
    <location>
        <begin position="115"/>
        <end position="137"/>
    </location>
</feature>
<accession>A0A843UNA7</accession>
<evidence type="ECO:0000256" key="4">
    <source>
        <dbReference type="SAM" id="Phobius"/>
    </source>
</evidence>
<evidence type="ECO:0000256" key="3">
    <source>
        <dbReference type="ARBA" id="ARBA00022475"/>
    </source>
</evidence>
<dbReference type="AlphaFoldDB" id="A0A843UNA7"/>
<dbReference type="InterPro" id="IPR044566">
    <property type="entry name" value="RMV1-like"/>
</dbReference>
<organism evidence="5 6">
    <name type="scientific">Colocasia esculenta</name>
    <name type="common">Wild taro</name>
    <name type="synonym">Arum esculentum</name>
    <dbReference type="NCBI Taxonomy" id="4460"/>
    <lineage>
        <taxon>Eukaryota</taxon>
        <taxon>Viridiplantae</taxon>
        <taxon>Streptophyta</taxon>
        <taxon>Embryophyta</taxon>
        <taxon>Tracheophyta</taxon>
        <taxon>Spermatophyta</taxon>
        <taxon>Magnoliopsida</taxon>
        <taxon>Liliopsida</taxon>
        <taxon>Araceae</taxon>
        <taxon>Aroideae</taxon>
        <taxon>Colocasieae</taxon>
        <taxon>Colocasia</taxon>
    </lineage>
</organism>
<keyword evidence="4" id="KW-0812">Transmembrane</keyword>
<keyword evidence="4" id="KW-0472">Membrane</keyword>
<dbReference type="PANTHER" id="PTHR45826:SF8">
    <property type="entry name" value="CATIONIC AMINO ACID TRANSPORTER"/>
    <property type="match status" value="1"/>
</dbReference>
<feature type="transmembrane region" description="Helical" evidence="4">
    <location>
        <begin position="85"/>
        <end position="103"/>
    </location>
</feature>
<dbReference type="GO" id="GO:0005886">
    <property type="term" value="C:plasma membrane"/>
    <property type="evidence" value="ECO:0007669"/>
    <property type="project" value="UniProtKB-SubCell"/>
</dbReference>
<feature type="transmembrane region" description="Helical" evidence="4">
    <location>
        <begin position="58"/>
        <end position="79"/>
    </location>
</feature>
<comment type="subcellular location">
    <subcellularLocation>
        <location evidence="1">Cell membrane</location>
        <topology evidence="1">Multi-pass membrane protein</topology>
    </subcellularLocation>
</comment>
<sequence>MIVGKWLKIWVEAGAIISTVGLFEAQLSTSSFQLLGMADLGLLPRVFSSRAWWFRTPWLAIVVSTALSLSISFTSFANIITSANFLYSLGMLLEFASFLWLRWRRPGIKRPFRVPLSLPGLVCMCLVPTGILVFVMLVGTWQVYAISAGLTALGIALYHAMKFCKDRGWFEFTTAVESEEEKDNRSAARTCCRQQGIVVCLDCVARETVLGSPCSVEQVYAISAGLTALGIALYHAMKFCKHRGWFEFTTAVESEEEKDDGSAARTYVLKTTRGQFCLISEPFNWTKQLSQERRPCELHGTRYFLDGVVAISSHHRALGPSWPGPVRQADVALLQGATAFQEQLRGSVSGSCIWVPAGLRNRLRTPPSLFGQRILLPSRVYSACTGNSFRTGSTPLRLATGSKPCSQTPNIEQQVCLTEQATCSVLSSPDESERPFIT</sequence>
<keyword evidence="4" id="KW-1133">Transmembrane helix</keyword>
<reference evidence="5" key="1">
    <citation type="submission" date="2017-07" db="EMBL/GenBank/DDBJ databases">
        <title>Taro Niue Genome Assembly and Annotation.</title>
        <authorList>
            <person name="Atibalentja N."/>
            <person name="Keating K."/>
            <person name="Fields C.J."/>
        </authorList>
    </citation>
    <scope>NUCLEOTIDE SEQUENCE</scope>
    <source>
        <strain evidence="5">Niue_2</strain>
        <tissue evidence="5">Leaf</tissue>
    </source>
</reference>
<dbReference type="OrthoDB" id="691079at2759"/>
<feature type="transmembrane region" description="Helical" evidence="4">
    <location>
        <begin position="143"/>
        <end position="161"/>
    </location>
</feature>
<keyword evidence="3" id="KW-1003">Cell membrane</keyword>
<gene>
    <name evidence="5" type="ORF">Taro_015807</name>
</gene>